<accession>A0A4V1N1G0</accession>
<dbReference type="PANTHER" id="PTHR30203">
    <property type="entry name" value="OUTER MEMBRANE CATION EFFLUX PROTEIN"/>
    <property type="match status" value="1"/>
</dbReference>
<dbReference type="Gene3D" id="1.20.1600.10">
    <property type="entry name" value="Outer membrane efflux proteins (OEP)"/>
    <property type="match status" value="1"/>
</dbReference>
<dbReference type="AlphaFoldDB" id="A0A4V1N1G0"/>
<protein>
    <submittedName>
        <fullName evidence="3">Efflux transporter outer membrane subunit</fullName>
    </submittedName>
</protein>
<comment type="similarity">
    <text evidence="1 2">Belongs to the outer membrane factor (OMF) (TC 1.B.17) family.</text>
</comment>
<dbReference type="RefSeq" id="WP_129470331.1">
    <property type="nucleotide sequence ID" value="NZ_SAWZ01000002.1"/>
</dbReference>
<keyword evidence="2" id="KW-0449">Lipoprotein</keyword>
<dbReference type="Gene3D" id="2.20.200.10">
    <property type="entry name" value="Outer membrane efflux proteins (OEP)"/>
    <property type="match status" value="1"/>
</dbReference>
<dbReference type="Pfam" id="PF02321">
    <property type="entry name" value="OEP"/>
    <property type="match status" value="2"/>
</dbReference>
<evidence type="ECO:0000313" key="3">
    <source>
        <dbReference type="EMBL" id="RXR07519.1"/>
    </source>
</evidence>
<evidence type="ECO:0000256" key="2">
    <source>
        <dbReference type="RuleBase" id="RU362097"/>
    </source>
</evidence>
<dbReference type="InterPro" id="IPR010131">
    <property type="entry name" value="MdtP/NodT-like"/>
</dbReference>
<keyword evidence="2" id="KW-1134">Transmembrane beta strand</keyword>
<keyword evidence="4" id="KW-1185">Reference proteome</keyword>
<dbReference type="SUPFAM" id="SSF56954">
    <property type="entry name" value="Outer membrane efflux proteins (OEP)"/>
    <property type="match status" value="1"/>
</dbReference>
<organism evidence="3 4">
    <name type="scientific">Pseudoxanthomonas composti</name>
    <dbReference type="NCBI Taxonomy" id="2137479"/>
    <lineage>
        <taxon>Bacteria</taxon>
        <taxon>Pseudomonadati</taxon>
        <taxon>Pseudomonadota</taxon>
        <taxon>Gammaproteobacteria</taxon>
        <taxon>Lysobacterales</taxon>
        <taxon>Lysobacteraceae</taxon>
        <taxon>Pseudoxanthomonas</taxon>
    </lineage>
</organism>
<dbReference type="NCBIfam" id="TIGR01845">
    <property type="entry name" value="outer_NodT"/>
    <property type="match status" value="1"/>
</dbReference>
<proteinExistence type="inferred from homology"/>
<gene>
    <name evidence="3" type="ORF">EPA99_06335</name>
</gene>
<dbReference type="GO" id="GO:0015562">
    <property type="term" value="F:efflux transmembrane transporter activity"/>
    <property type="evidence" value="ECO:0007669"/>
    <property type="project" value="InterPro"/>
</dbReference>
<keyword evidence="2" id="KW-0472">Membrane</keyword>
<evidence type="ECO:0000313" key="4">
    <source>
        <dbReference type="Proteomes" id="UP000289784"/>
    </source>
</evidence>
<dbReference type="OrthoDB" id="9770517at2"/>
<keyword evidence="2" id="KW-0564">Palmitate</keyword>
<dbReference type="PROSITE" id="PS51257">
    <property type="entry name" value="PROKAR_LIPOPROTEIN"/>
    <property type="match status" value="1"/>
</dbReference>
<reference evidence="3 4" key="1">
    <citation type="submission" date="2019-01" db="EMBL/GenBank/DDBJ databases">
        <title>Pseudoxanthomonas composti sp. nov., isolated from compost.</title>
        <authorList>
            <person name="Yang G."/>
        </authorList>
    </citation>
    <scope>NUCLEOTIDE SEQUENCE [LARGE SCALE GENOMIC DNA]</scope>
    <source>
        <strain evidence="3 4">GSS15</strain>
    </source>
</reference>
<name>A0A4V1N1G0_9GAMM</name>
<dbReference type="InterPro" id="IPR003423">
    <property type="entry name" value="OMP_efflux"/>
</dbReference>
<comment type="subcellular location">
    <subcellularLocation>
        <location evidence="2">Cell outer membrane</location>
        <topology evidence="2">Lipid-anchor</topology>
    </subcellularLocation>
</comment>
<comment type="caution">
    <text evidence="3">The sequence shown here is derived from an EMBL/GenBank/DDBJ whole genome shotgun (WGS) entry which is preliminary data.</text>
</comment>
<keyword evidence="2" id="KW-0732">Signal</keyword>
<sequence length="491" mass="52744">MVIKPLAAGVLSMLLAACTVGPDYVRPDTPTPATYLHAGTETAAQADADPAFWKQFNDPLLTQLVDDALANNRDLVAALARYRQANALLRGARWNQAPTLQADAGYQDRRSSAAGLPMFDRDLRDQDVYQGEVGFSWELDLFGRLRRATEAARADTQARASDLAALQVSIVGELGSRYFQLRGLQEQLRIARANAENQARTANLLEVRQREGFATAFDVDRSRAQLESTRSRIPALESQAAQVAHGIAVLAGKRPDEFWASLSADAAWPQLPERIATDAPAELLRRRPDVAAAERRLASATAQVGVATADLFPRISLSALFGTQALASGDLFKRDSETRTLGVGVGGGFLNVGRVRAQIAATNAGAAESLALYDQSVLRALQDAEDALARWRGSRGELTHLQEAAEASARASDIARLRFDEGAIDTLELLEAENARLLAESALAQGRAGQGQAVVGLYRAMAGGWLDQPPGEKVVEIVPEQAAGSARTVMR</sequence>
<dbReference type="Proteomes" id="UP000289784">
    <property type="component" value="Unassembled WGS sequence"/>
</dbReference>
<dbReference type="EMBL" id="SAWZ01000002">
    <property type="protein sequence ID" value="RXR07519.1"/>
    <property type="molecule type" value="Genomic_DNA"/>
</dbReference>
<keyword evidence="2" id="KW-0812">Transmembrane</keyword>
<dbReference type="PANTHER" id="PTHR30203:SF25">
    <property type="entry name" value="OUTER MEMBRANE PROTEIN-RELATED"/>
    <property type="match status" value="1"/>
</dbReference>
<feature type="signal peptide" evidence="2">
    <location>
        <begin position="1"/>
        <end position="16"/>
    </location>
</feature>
<dbReference type="GO" id="GO:0009279">
    <property type="term" value="C:cell outer membrane"/>
    <property type="evidence" value="ECO:0007669"/>
    <property type="project" value="UniProtKB-SubCell"/>
</dbReference>
<evidence type="ECO:0000256" key="1">
    <source>
        <dbReference type="ARBA" id="ARBA00007613"/>
    </source>
</evidence>
<feature type="chain" id="PRO_5020925634" evidence="2">
    <location>
        <begin position="17"/>
        <end position="491"/>
    </location>
</feature>